<reference evidence="2" key="2">
    <citation type="journal article" date="2011" name="Proc. Natl. Acad. Sci. U.S.A.">
        <title>Obligate biotrophy features unraveled by the genomic analysis of rust fungi.</title>
        <authorList>
            <person name="Duplessis S."/>
            <person name="Cuomo C.A."/>
            <person name="Lin Y.-C."/>
            <person name="Aerts A."/>
            <person name="Tisserant E."/>
            <person name="Veneault-Fourrey C."/>
            <person name="Joly D.L."/>
            <person name="Hacquard S."/>
            <person name="Amselem J."/>
            <person name="Cantarel B.L."/>
            <person name="Chiu R."/>
            <person name="Coutinho P.M."/>
            <person name="Feau N."/>
            <person name="Field M."/>
            <person name="Frey P."/>
            <person name="Gelhaye E."/>
            <person name="Goldberg J."/>
            <person name="Grabherr M.G."/>
            <person name="Kodira C.D."/>
            <person name="Kohler A."/>
            <person name="Kuees U."/>
            <person name="Lindquist E.A."/>
            <person name="Lucas S.M."/>
            <person name="Mago R."/>
            <person name="Mauceli E."/>
            <person name="Morin E."/>
            <person name="Murat C."/>
            <person name="Pangilinan J.L."/>
            <person name="Park R."/>
            <person name="Pearson M."/>
            <person name="Quesneville H."/>
            <person name="Rouhier N."/>
            <person name="Sakthikumar S."/>
            <person name="Salamov A.A."/>
            <person name="Schmutz J."/>
            <person name="Selles B."/>
            <person name="Shapiro H."/>
            <person name="Tanguay P."/>
            <person name="Tuskan G.A."/>
            <person name="Henrissat B."/>
            <person name="Van de Peer Y."/>
            <person name="Rouze P."/>
            <person name="Ellis J.G."/>
            <person name="Dodds P.N."/>
            <person name="Schein J.E."/>
            <person name="Zhong S."/>
            <person name="Hamelin R.C."/>
            <person name="Grigoriev I.V."/>
            <person name="Szabo L.J."/>
            <person name="Martin F."/>
        </authorList>
    </citation>
    <scope>NUCLEOTIDE SEQUENCE [LARGE SCALE GENOMIC DNA]</scope>
    <source>
        <strain evidence="2">CRL 75-36-700-3 / race SCCL</strain>
    </source>
</reference>
<dbReference type="EMBL" id="DS178294">
    <property type="protein sequence ID" value="EFP85246.1"/>
    <property type="molecule type" value="Genomic_DNA"/>
</dbReference>
<dbReference type="AlphaFoldDB" id="E3KLP7"/>
<dbReference type="HOGENOM" id="CLU_1644563_0_0_1"/>
<keyword evidence="2" id="KW-1185">Reference proteome</keyword>
<dbReference type="Proteomes" id="UP000008783">
    <property type="component" value="Unassembled WGS sequence"/>
</dbReference>
<organism evidence="1 2">
    <name type="scientific">Puccinia graminis f. sp. tritici (strain CRL 75-36-700-3 / race SCCL)</name>
    <name type="common">Black stem rust fungus</name>
    <dbReference type="NCBI Taxonomy" id="418459"/>
    <lineage>
        <taxon>Eukaryota</taxon>
        <taxon>Fungi</taxon>
        <taxon>Dikarya</taxon>
        <taxon>Basidiomycota</taxon>
        <taxon>Pucciniomycotina</taxon>
        <taxon>Pucciniomycetes</taxon>
        <taxon>Pucciniales</taxon>
        <taxon>Pucciniaceae</taxon>
        <taxon>Puccinia</taxon>
    </lineage>
</organism>
<name>E3KLP7_PUCGT</name>
<accession>E3KLP7</accession>
<dbReference type="VEuPathDB" id="FungiDB:PGTG_11415"/>
<gene>
    <name evidence="1" type="ORF">PGTG_11415</name>
</gene>
<dbReference type="KEGG" id="pgr:PGTG_11415"/>
<evidence type="ECO:0000313" key="2">
    <source>
        <dbReference type="Proteomes" id="UP000008783"/>
    </source>
</evidence>
<reference key="1">
    <citation type="submission" date="2007-01" db="EMBL/GenBank/DDBJ databases">
        <title>The Genome Sequence of Puccinia graminis f. sp. tritici Strain CRL 75-36-700-3.</title>
        <authorList>
            <consortium name="The Broad Institute Genome Sequencing Platform"/>
            <person name="Birren B."/>
            <person name="Lander E."/>
            <person name="Galagan J."/>
            <person name="Nusbaum C."/>
            <person name="Devon K."/>
            <person name="Cuomo C."/>
            <person name="Jaffe D."/>
            <person name="Butler J."/>
            <person name="Alvarez P."/>
            <person name="Gnerre S."/>
            <person name="Grabherr M."/>
            <person name="Mauceli E."/>
            <person name="Brockman W."/>
            <person name="Young S."/>
            <person name="LaButti K."/>
            <person name="Sykes S."/>
            <person name="DeCaprio D."/>
            <person name="Crawford M."/>
            <person name="Koehrsen M."/>
            <person name="Engels R."/>
            <person name="Montgomery P."/>
            <person name="Pearson M."/>
            <person name="Howarth C."/>
            <person name="Larson L."/>
            <person name="White J."/>
            <person name="Zeng Q."/>
            <person name="Kodira C."/>
            <person name="Yandava C."/>
            <person name="Alvarado L."/>
            <person name="O'Leary S."/>
            <person name="Szabo L."/>
            <person name="Dean R."/>
            <person name="Schein J."/>
        </authorList>
    </citation>
    <scope>NUCLEOTIDE SEQUENCE</scope>
    <source>
        <strain>CRL 75-36-700-3</strain>
    </source>
</reference>
<dbReference type="RefSeq" id="XP_003329665.1">
    <property type="nucleotide sequence ID" value="XM_003329617.1"/>
</dbReference>
<dbReference type="OrthoDB" id="2499499at2759"/>
<protein>
    <submittedName>
        <fullName evidence="1">Uncharacterized protein</fullName>
    </submittedName>
</protein>
<sequence>MGIRLRPDLCCGSATGLLGDPHLLSRNCTTVTAPLDLLYPQESRYIKELASSICPSPVTALVVLIFGLVHGQDIILDKWCADNYGNVGKPWAICGQANWADNDPRTGILTWSVQPQSNCNLAGPIPFCCQQSIRKRVENNPADKPPQVDGAIMLDECHRLA</sequence>
<dbReference type="GeneID" id="10527235"/>
<proteinExistence type="predicted"/>
<evidence type="ECO:0000313" key="1">
    <source>
        <dbReference type="EMBL" id="EFP85246.1"/>
    </source>
</evidence>
<dbReference type="InParanoid" id="E3KLP7"/>